<proteinExistence type="predicted"/>
<dbReference type="AlphaFoldDB" id="A0AAW0GZP5"/>
<name>A0AAW0GZP5_9APHY</name>
<dbReference type="EMBL" id="JASBNA010000046">
    <property type="protein sequence ID" value="KAK7680734.1"/>
    <property type="molecule type" value="Genomic_DNA"/>
</dbReference>
<accession>A0AAW0GZP5</accession>
<dbReference type="EMBL" id="JASBNA010000001">
    <property type="protein sequence ID" value="KAK7696207.1"/>
    <property type="molecule type" value="Genomic_DNA"/>
</dbReference>
<reference evidence="2 3" key="1">
    <citation type="submission" date="2022-09" db="EMBL/GenBank/DDBJ databases">
        <authorList>
            <person name="Palmer J.M."/>
        </authorList>
    </citation>
    <scope>NUCLEOTIDE SEQUENCE [LARGE SCALE GENOMIC DNA]</scope>
    <source>
        <strain evidence="2 3">DSM 7382</strain>
    </source>
</reference>
<protein>
    <submittedName>
        <fullName evidence="2">Uncharacterized protein</fullName>
    </submittedName>
</protein>
<gene>
    <name evidence="2" type="ORF">QCA50_000860</name>
    <name evidence="1" type="ORF">QCA50_016042</name>
</gene>
<sequence>MSSSHSVEQTDPAFPQIKDLFEGRVDQVLASILVHRYYRIESALYALCSGNLNDDTRRRRWRLGLYREVREMKRAIGNLVVAGCTGGEFFSSELIQFDWLDPRSQDMFIIDWTKMRPPPRPLKLQPWVTSVLPIQMLQENQWWKYNSRRVGGSATRPSWWDATEADVLLYLPETPVPIAQVKEQKHLLGIARELLRTMVNMIKNDGYPRLQEPHFV</sequence>
<organism evidence="2 3">
    <name type="scientific">Cerrena zonata</name>
    <dbReference type="NCBI Taxonomy" id="2478898"/>
    <lineage>
        <taxon>Eukaryota</taxon>
        <taxon>Fungi</taxon>
        <taxon>Dikarya</taxon>
        <taxon>Basidiomycota</taxon>
        <taxon>Agaricomycotina</taxon>
        <taxon>Agaricomycetes</taxon>
        <taxon>Polyporales</taxon>
        <taxon>Cerrenaceae</taxon>
        <taxon>Cerrena</taxon>
    </lineage>
</organism>
<evidence type="ECO:0000313" key="3">
    <source>
        <dbReference type="Proteomes" id="UP001385951"/>
    </source>
</evidence>
<dbReference type="Proteomes" id="UP001385951">
    <property type="component" value="Unassembled WGS sequence"/>
</dbReference>
<comment type="caution">
    <text evidence="2">The sequence shown here is derived from an EMBL/GenBank/DDBJ whole genome shotgun (WGS) entry which is preliminary data.</text>
</comment>
<evidence type="ECO:0000313" key="1">
    <source>
        <dbReference type="EMBL" id="KAK7680734.1"/>
    </source>
</evidence>
<keyword evidence="3" id="KW-1185">Reference proteome</keyword>
<evidence type="ECO:0000313" key="2">
    <source>
        <dbReference type="EMBL" id="KAK7696207.1"/>
    </source>
</evidence>